<dbReference type="Proteomes" id="UP000190675">
    <property type="component" value="Chromosome I"/>
</dbReference>
<name>A0A1M5T8B4_9BRAD</name>
<accession>A0A1M5T8B4</accession>
<protein>
    <submittedName>
        <fullName evidence="1">Uncharacterized protein</fullName>
    </submittedName>
</protein>
<reference evidence="1 2" key="1">
    <citation type="submission" date="2016-11" db="EMBL/GenBank/DDBJ databases">
        <authorList>
            <person name="Jaros S."/>
            <person name="Januszkiewicz K."/>
            <person name="Wedrychowicz H."/>
        </authorList>
    </citation>
    <scope>NUCLEOTIDE SEQUENCE [LARGE SCALE GENOMIC DNA]</scope>
    <source>
        <strain evidence="1 2">GAS242</strain>
    </source>
</reference>
<dbReference type="EMBL" id="LT670818">
    <property type="protein sequence ID" value="SHH46979.1"/>
    <property type="molecule type" value="Genomic_DNA"/>
</dbReference>
<sequence>MRCSASVRRNGVETLTVPPSSRSFRKNLGLISQPKFVNKDDSSDWEKHFSTISQLKTRQLFSS</sequence>
<organism evidence="1 2">
    <name type="scientific">Bradyrhizobium erythrophlei</name>
    <dbReference type="NCBI Taxonomy" id="1437360"/>
    <lineage>
        <taxon>Bacteria</taxon>
        <taxon>Pseudomonadati</taxon>
        <taxon>Pseudomonadota</taxon>
        <taxon>Alphaproteobacteria</taxon>
        <taxon>Hyphomicrobiales</taxon>
        <taxon>Nitrobacteraceae</taxon>
        <taxon>Bradyrhizobium</taxon>
    </lineage>
</organism>
<evidence type="ECO:0000313" key="2">
    <source>
        <dbReference type="Proteomes" id="UP000190675"/>
    </source>
</evidence>
<dbReference type="AlphaFoldDB" id="A0A1M5T8B4"/>
<evidence type="ECO:0000313" key="1">
    <source>
        <dbReference type="EMBL" id="SHH46979.1"/>
    </source>
</evidence>
<gene>
    <name evidence="1" type="ORF">SAMN05444169_7612</name>
</gene>
<proteinExistence type="predicted"/>